<dbReference type="PROSITE" id="PS50931">
    <property type="entry name" value="HTH_LYSR"/>
    <property type="match status" value="1"/>
</dbReference>
<name>A0ABM6M6A9_9SPHN</name>
<dbReference type="PRINTS" id="PR00039">
    <property type="entry name" value="HTHLYSR"/>
</dbReference>
<dbReference type="PANTHER" id="PTHR30419:SF8">
    <property type="entry name" value="NITROGEN ASSIMILATION TRANSCRIPTIONAL ACTIVATOR-RELATED"/>
    <property type="match status" value="1"/>
</dbReference>
<evidence type="ECO:0000256" key="1">
    <source>
        <dbReference type="ARBA" id="ARBA00009437"/>
    </source>
</evidence>
<comment type="similarity">
    <text evidence="1">Belongs to the LysR transcriptional regulatory family.</text>
</comment>
<evidence type="ECO:0000313" key="7">
    <source>
        <dbReference type="Proteomes" id="UP000258016"/>
    </source>
</evidence>
<dbReference type="SUPFAM" id="SSF53850">
    <property type="entry name" value="Periplasmic binding protein-like II"/>
    <property type="match status" value="1"/>
</dbReference>
<dbReference type="InterPro" id="IPR036388">
    <property type="entry name" value="WH-like_DNA-bd_sf"/>
</dbReference>
<evidence type="ECO:0000256" key="2">
    <source>
        <dbReference type="ARBA" id="ARBA00023015"/>
    </source>
</evidence>
<dbReference type="Gene3D" id="3.40.190.290">
    <property type="match status" value="1"/>
</dbReference>
<proteinExistence type="inferred from homology"/>
<evidence type="ECO:0000256" key="4">
    <source>
        <dbReference type="ARBA" id="ARBA00023163"/>
    </source>
</evidence>
<evidence type="ECO:0000259" key="5">
    <source>
        <dbReference type="PROSITE" id="PS50931"/>
    </source>
</evidence>
<gene>
    <name evidence="6" type="ORF">B5J99_08165</name>
</gene>
<keyword evidence="7" id="KW-1185">Reference proteome</keyword>
<keyword evidence="4" id="KW-0804">Transcription</keyword>
<dbReference type="Gene3D" id="1.10.10.10">
    <property type="entry name" value="Winged helix-like DNA-binding domain superfamily/Winged helix DNA-binding domain"/>
    <property type="match status" value="1"/>
</dbReference>
<dbReference type="InterPro" id="IPR000847">
    <property type="entry name" value="LysR_HTH_N"/>
</dbReference>
<organism evidence="6 7">
    <name type="scientific">Blastomonas fulva</name>
    <dbReference type="NCBI Taxonomy" id="1550728"/>
    <lineage>
        <taxon>Bacteria</taxon>
        <taxon>Pseudomonadati</taxon>
        <taxon>Pseudomonadota</taxon>
        <taxon>Alphaproteobacteria</taxon>
        <taxon>Sphingomonadales</taxon>
        <taxon>Sphingomonadaceae</taxon>
        <taxon>Blastomonas</taxon>
    </lineage>
</organism>
<dbReference type="InterPro" id="IPR036390">
    <property type="entry name" value="WH_DNA-bd_sf"/>
</dbReference>
<dbReference type="EMBL" id="CP020083">
    <property type="protein sequence ID" value="ASR51438.1"/>
    <property type="molecule type" value="Genomic_DNA"/>
</dbReference>
<dbReference type="Proteomes" id="UP000258016">
    <property type="component" value="Chromosome"/>
</dbReference>
<keyword evidence="2" id="KW-0805">Transcription regulation</keyword>
<evidence type="ECO:0000256" key="3">
    <source>
        <dbReference type="ARBA" id="ARBA00023125"/>
    </source>
</evidence>
<protein>
    <recommendedName>
        <fullName evidence="5">HTH lysR-type domain-containing protein</fullName>
    </recommendedName>
</protein>
<dbReference type="InterPro" id="IPR050950">
    <property type="entry name" value="HTH-type_LysR_regulators"/>
</dbReference>
<sequence>MSYVYCMTFDQRKLAAFVAVVDTGSVGRAAIVNNMTQPTLSRLIREMEQRLGVDLFERHSKGMTLTASGEVFAPYARMLLFEMQQASEALDAVQGIQRGTVRLGAVAAATRSLVPKASARLLKAASALRIALLEAPQGTLTEALLARKIDLMIAPQLPDHPDMVRISQCQFDDVFTVFCSTQHPLARASDVDLERVLKENWVMPPAGSTPRSLFDALVRKSGQALPTVAIEATSVGAQVACVVHGRVLGWLPHPLIESEVGNGTIKLLTIPELSLHRSFYVYRRSRGLLPDAARRFLEMLPQVAETA</sequence>
<dbReference type="SUPFAM" id="SSF46785">
    <property type="entry name" value="Winged helix' DNA-binding domain"/>
    <property type="match status" value="1"/>
</dbReference>
<evidence type="ECO:0000313" key="6">
    <source>
        <dbReference type="EMBL" id="ASR51438.1"/>
    </source>
</evidence>
<dbReference type="InterPro" id="IPR005119">
    <property type="entry name" value="LysR_subst-bd"/>
</dbReference>
<reference evidence="6 7" key="1">
    <citation type="submission" date="2017-03" db="EMBL/GenBank/DDBJ databases">
        <title>Complete genome sequence of Blastomonas fulva degrading microcsystin LR.</title>
        <authorList>
            <person name="Lee H.-g."/>
            <person name="Jin L."/>
            <person name="oh H.-M."/>
        </authorList>
    </citation>
    <scope>NUCLEOTIDE SEQUENCE [LARGE SCALE GENOMIC DNA]</scope>
    <source>
        <strain evidence="6 7">T2</strain>
    </source>
</reference>
<feature type="domain" description="HTH lysR-type" evidence="5">
    <location>
        <begin position="9"/>
        <end position="66"/>
    </location>
</feature>
<keyword evidence="3" id="KW-0238">DNA-binding</keyword>
<dbReference type="Pfam" id="PF00126">
    <property type="entry name" value="HTH_1"/>
    <property type="match status" value="1"/>
</dbReference>
<accession>A0ABM6M6A9</accession>
<dbReference type="PANTHER" id="PTHR30419">
    <property type="entry name" value="HTH-TYPE TRANSCRIPTIONAL REGULATOR YBHD"/>
    <property type="match status" value="1"/>
</dbReference>
<dbReference type="Pfam" id="PF03466">
    <property type="entry name" value="LysR_substrate"/>
    <property type="match status" value="1"/>
</dbReference>